<protein>
    <submittedName>
        <fullName evidence="2">Uncharacterized protein</fullName>
    </submittedName>
</protein>
<comment type="caution">
    <text evidence="2">The sequence shown here is derived from an EMBL/GenBank/DDBJ whole genome shotgun (WGS) entry which is preliminary data.</text>
</comment>
<dbReference type="AlphaFoldDB" id="A0ABD2PK51"/>
<organism evidence="2 3">
    <name type="scientific">Cichlidogyrus casuarinus</name>
    <dbReference type="NCBI Taxonomy" id="1844966"/>
    <lineage>
        <taxon>Eukaryota</taxon>
        <taxon>Metazoa</taxon>
        <taxon>Spiralia</taxon>
        <taxon>Lophotrochozoa</taxon>
        <taxon>Platyhelminthes</taxon>
        <taxon>Monogenea</taxon>
        <taxon>Monopisthocotylea</taxon>
        <taxon>Dactylogyridea</taxon>
        <taxon>Ancyrocephalidae</taxon>
        <taxon>Cichlidogyrus</taxon>
    </lineage>
</organism>
<proteinExistence type="predicted"/>
<evidence type="ECO:0000313" key="2">
    <source>
        <dbReference type="EMBL" id="KAL3307868.1"/>
    </source>
</evidence>
<dbReference type="EMBL" id="JBJKFK010006312">
    <property type="protein sequence ID" value="KAL3307868.1"/>
    <property type="molecule type" value="Genomic_DNA"/>
</dbReference>
<accession>A0ABD2PK51</accession>
<evidence type="ECO:0000256" key="1">
    <source>
        <dbReference type="SAM" id="MobiDB-lite"/>
    </source>
</evidence>
<feature type="region of interest" description="Disordered" evidence="1">
    <location>
        <begin position="27"/>
        <end position="91"/>
    </location>
</feature>
<feature type="non-terminal residue" evidence="2">
    <location>
        <position position="91"/>
    </location>
</feature>
<sequence>MKLLSLSARSNRFPSSSFDRDRRYVSMRTSNTLDPKSCSTPKSTHARASTLGLHHTRPLKLSSTLSASSTMPLSNGRALSPTSTSFDLTEE</sequence>
<name>A0ABD2PK51_9PLAT</name>
<keyword evidence="3" id="KW-1185">Reference proteome</keyword>
<feature type="compositionally biased region" description="Low complexity" evidence="1">
    <location>
        <begin position="59"/>
        <end position="74"/>
    </location>
</feature>
<gene>
    <name evidence="2" type="ORF">Ciccas_013608</name>
</gene>
<feature type="compositionally biased region" description="Polar residues" evidence="1">
    <location>
        <begin position="80"/>
        <end position="91"/>
    </location>
</feature>
<dbReference type="Proteomes" id="UP001626550">
    <property type="component" value="Unassembled WGS sequence"/>
</dbReference>
<feature type="compositionally biased region" description="Polar residues" evidence="1">
    <location>
        <begin position="27"/>
        <end position="47"/>
    </location>
</feature>
<feature type="region of interest" description="Disordered" evidence="1">
    <location>
        <begin position="1"/>
        <end position="20"/>
    </location>
</feature>
<evidence type="ECO:0000313" key="3">
    <source>
        <dbReference type="Proteomes" id="UP001626550"/>
    </source>
</evidence>
<reference evidence="2 3" key="1">
    <citation type="submission" date="2024-11" db="EMBL/GenBank/DDBJ databases">
        <title>Adaptive evolution of stress response genes in parasites aligns with host niche diversity.</title>
        <authorList>
            <person name="Hahn C."/>
            <person name="Resl P."/>
        </authorList>
    </citation>
    <scope>NUCLEOTIDE SEQUENCE [LARGE SCALE GENOMIC DNA]</scope>
    <source>
        <strain evidence="2">EGGRZ-B1_66</strain>
        <tissue evidence="2">Body</tissue>
    </source>
</reference>